<evidence type="ECO:0000256" key="13">
    <source>
        <dbReference type="ARBA" id="ARBA00034078"/>
    </source>
</evidence>
<dbReference type="InterPro" id="IPR049830">
    <property type="entry name" value="HndD"/>
</dbReference>
<evidence type="ECO:0000259" key="14">
    <source>
        <dbReference type="PROSITE" id="PS51085"/>
    </source>
</evidence>
<dbReference type="PROSITE" id="PS51379">
    <property type="entry name" value="4FE4S_FER_2"/>
    <property type="match status" value="2"/>
</dbReference>
<dbReference type="GO" id="GO:0016020">
    <property type="term" value="C:membrane"/>
    <property type="evidence" value="ECO:0007669"/>
    <property type="project" value="UniProtKB-SubCell"/>
</dbReference>
<evidence type="ECO:0000256" key="1">
    <source>
        <dbReference type="ARBA" id="ARBA00001966"/>
    </source>
</evidence>
<dbReference type="SUPFAM" id="SSF54862">
    <property type="entry name" value="4Fe-4S ferredoxins"/>
    <property type="match status" value="1"/>
</dbReference>
<keyword evidence="11" id="KW-0520">NAD</keyword>
<comment type="cofactor">
    <cofactor evidence="1">
        <name>[4Fe-4S] cluster</name>
        <dbReference type="ChEBI" id="CHEBI:49883"/>
    </cofactor>
</comment>
<evidence type="ECO:0000256" key="12">
    <source>
        <dbReference type="ARBA" id="ARBA00023136"/>
    </source>
</evidence>
<keyword evidence="5" id="KW-0001">2Fe-2S</keyword>
<keyword evidence="8" id="KW-1278">Translocase</keyword>
<dbReference type="InterPro" id="IPR019574">
    <property type="entry name" value="NADH_UbQ_OxRdtase_Gsu_4Fe4S-bd"/>
</dbReference>
<dbReference type="InterPro" id="IPR017896">
    <property type="entry name" value="4Fe4S_Fe-S-bd"/>
</dbReference>
<evidence type="ECO:0000256" key="5">
    <source>
        <dbReference type="ARBA" id="ARBA00022714"/>
    </source>
</evidence>
<keyword evidence="12" id="KW-0472">Membrane</keyword>
<keyword evidence="7" id="KW-0677">Repeat</keyword>
<dbReference type="InterPro" id="IPR003149">
    <property type="entry name" value="Fe_hydrogenase_ssu"/>
</dbReference>
<dbReference type="InterPro" id="IPR036991">
    <property type="entry name" value="Fe_hydrogenase_ssu_sf"/>
</dbReference>
<dbReference type="Gene3D" id="3.40.950.10">
    <property type="entry name" value="Fe-only Hydrogenase (Larger Subunit), Chain L, domain 3"/>
    <property type="match status" value="1"/>
</dbReference>
<comment type="similarity">
    <text evidence="3">Belongs to the complex I 75 kDa subunit family.</text>
</comment>
<dbReference type="SMART" id="SM00902">
    <property type="entry name" value="Fe_hyd_SSU"/>
    <property type="match status" value="1"/>
</dbReference>
<sequence length="589" mass="65234">MATVGLTINDKNVVATEDNSILDVCKKNGVNIPTLCTHPDLNNEGNCRMCVVEVDGEEELLASCNTKVKDKMIVRTETEKIKDSRKATLELLIANHPNDCLTCDKVAGDCELQNLCYQYDVNRKEQLLETLPQKEVLDLSSTSITRDVNKCIVCGNCVRVCSETQDIGIYDYTERGHDTVINTKEKEPILETDCINCGQCIKVCPVGALVEKNDIKRVRTAINDPNVHVVVQTAPAVKHTLGEEFGLEPGTDVTGQTNAALRKLGVDKVFSTDFTADLTIMEEGTEFIDRVQKGEKLPLLTSCSPGWVKYVEHNYPHLLENVSSCKSPQQMFGALSKSYYAEINDLDPQKIFSLSIMPCTAKKFEADREELKVNGLKDVDAVLTTRELAKMIKMEKIQFAKLDEESFDNFLGDHTSAGRIFGTTGGVMEAALRTVAWKLSDGELDKIEYEGVRGLTNAKEAEIKIADMKVKIAVVHGTAAAKELMKKIDNGEKKYHFVEIMGCVGGCINGGGAPIPDSMETVKKRMAGIYKTDGSSILRRSHENPLISKLYDNYLGQPGGHKAHDLLHTHYIDRSKKNIDVRGEYDDND</sequence>
<dbReference type="Gene3D" id="4.10.260.20">
    <property type="entry name" value="Iron hydrogenase, small subunit"/>
    <property type="match status" value="1"/>
</dbReference>
<evidence type="ECO:0000259" key="15">
    <source>
        <dbReference type="PROSITE" id="PS51379"/>
    </source>
</evidence>
<dbReference type="AlphaFoldDB" id="A0AAU7VKK6"/>
<dbReference type="Pfam" id="PF13510">
    <property type="entry name" value="Fer2_4"/>
    <property type="match status" value="1"/>
</dbReference>
<dbReference type="Gene3D" id="3.30.70.20">
    <property type="match status" value="1"/>
</dbReference>
<dbReference type="Pfam" id="PF10588">
    <property type="entry name" value="NADH-G_4Fe-4S_3"/>
    <property type="match status" value="1"/>
</dbReference>
<dbReference type="PANTHER" id="PTHR11615">
    <property type="entry name" value="NITRATE, FORMATE, IRON DEHYDROGENASE"/>
    <property type="match status" value="1"/>
</dbReference>
<dbReference type="SUPFAM" id="SSF54292">
    <property type="entry name" value="2Fe-2S ferredoxin-like"/>
    <property type="match status" value="1"/>
</dbReference>
<dbReference type="InterPro" id="IPR017900">
    <property type="entry name" value="4Fe4S_Fe_S_CS"/>
</dbReference>
<dbReference type="Pfam" id="PF02256">
    <property type="entry name" value="Fe_hyd_SSU"/>
    <property type="match status" value="1"/>
</dbReference>
<dbReference type="SMART" id="SM00929">
    <property type="entry name" value="NADH-G_4Fe-4S_3"/>
    <property type="match status" value="1"/>
</dbReference>
<evidence type="ECO:0000256" key="2">
    <source>
        <dbReference type="ARBA" id="ARBA00004370"/>
    </source>
</evidence>
<dbReference type="PROSITE" id="PS00198">
    <property type="entry name" value="4FE4S_FER_1"/>
    <property type="match status" value="1"/>
</dbReference>
<dbReference type="InterPro" id="IPR036010">
    <property type="entry name" value="2Fe-2S_ferredoxin-like_sf"/>
</dbReference>
<evidence type="ECO:0000256" key="6">
    <source>
        <dbReference type="ARBA" id="ARBA00022723"/>
    </source>
</evidence>
<dbReference type="NCBIfam" id="TIGR02512">
    <property type="entry name" value="FeFe_hydrog_A"/>
    <property type="match status" value="1"/>
</dbReference>
<evidence type="ECO:0000259" key="16">
    <source>
        <dbReference type="PROSITE" id="PS51839"/>
    </source>
</evidence>
<dbReference type="InterPro" id="IPR001041">
    <property type="entry name" value="2Fe-2S_ferredoxin-type"/>
</dbReference>
<feature type="domain" description="4Fe-4S His(Cys)3-ligated-type" evidence="16">
    <location>
        <begin position="80"/>
        <end position="120"/>
    </location>
</feature>
<dbReference type="Pfam" id="PF02906">
    <property type="entry name" value="Fe_hyd_lg_C"/>
    <property type="match status" value="1"/>
</dbReference>
<dbReference type="Gene3D" id="3.10.20.740">
    <property type="match status" value="1"/>
</dbReference>
<keyword evidence="4" id="KW-0004">4Fe-4S</keyword>
<evidence type="ECO:0000256" key="10">
    <source>
        <dbReference type="ARBA" id="ARBA00023014"/>
    </source>
</evidence>
<dbReference type="NCBIfam" id="NF040763">
    <property type="entry name" value="FeFe_hydrog_A6"/>
    <property type="match status" value="1"/>
</dbReference>
<dbReference type="InterPro" id="IPR013352">
    <property type="entry name" value="Fe_hydrogenase_subset"/>
</dbReference>
<dbReference type="Pfam" id="PF12838">
    <property type="entry name" value="Fer4_7"/>
    <property type="match status" value="1"/>
</dbReference>
<evidence type="ECO:0000313" key="17">
    <source>
        <dbReference type="EMBL" id="XBX74557.1"/>
    </source>
</evidence>
<dbReference type="GO" id="GO:0008901">
    <property type="term" value="F:ferredoxin hydrogenase activity"/>
    <property type="evidence" value="ECO:0007669"/>
    <property type="project" value="InterPro"/>
</dbReference>
<evidence type="ECO:0000256" key="7">
    <source>
        <dbReference type="ARBA" id="ARBA00022737"/>
    </source>
</evidence>
<dbReference type="PROSITE" id="PS51085">
    <property type="entry name" value="2FE2S_FER_2"/>
    <property type="match status" value="1"/>
</dbReference>
<dbReference type="GO" id="GO:0051539">
    <property type="term" value="F:4 iron, 4 sulfur cluster binding"/>
    <property type="evidence" value="ECO:0007669"/>
    <property type="project" value="UniProtKB-KW"/>
</dbReference>
<evidence type="ECO:0000256" key="8">
    <source>
        <dbReference type="ARBA" id="ARBA00022967"/>
    </source>
</evidence>
<keyword evidence="10" id="KW-0411">Iron-sulfur</keyword>
<keyword evidence="6" id="KW-0479">Metal-binding</keyword>
<dbReference type="InterPro" id="IPR050340">
    <property type="entry name" value="Cytosolic_Fe-S_CAF"/>
</dbReference>
<comment type="cofactor">
    <cofactor evidence="13">
        <name>[2Fe-2S] cluster</name>
        <dbReference type="ChEBI" id="CHEBI:190135"/>
    </cofactor>
</comment>
<feature type="domain" description="4Fe-4S ferredoxin-type" evidence="15">
    <location>
        <begin position="142"/>
        <end position="172"/>
    </location>
</feature>
<dbReference type="SUPFAM" id="SSF53920">
    <property type="entry name" value="Fe-only hydrogenase"/>
    <property type="match status" value="1"/>
</dbReference>
<dbReference type="GO" id="GO:0005506">
    <property type="term" value="F:iron ion binding"/>
    <property type="evidence" value="ECO:0007669"/>
    <property type="project" value="InterPro"/>
</dbReference>
<proteinExistence type="inferred from homology"/>
<reference evidence="17" key="2">
    <citation type="submission" date="2024-06" db="EMBL/GenBank/DDBJ databases">
        <authorList>
            <person name="Petrova K.O."/>
            <person name="Toshchakov S.V."/>
            <person name="Boltjanskaja Y.V."/>
            <person name="Kevbrin V."/>
        </authorList>
    </citation>
    <scope>NUCLEOTIDE SEQUENCE</scope>
    <source>
        <strain evidence="17">Z-910T</strain>
    </source>
</reference>
<keyword evidence="9" id="KW-0408">Iron</keyword>
<protein>
    <submittedName>
        <fullName evidence="17">NADH-dependent [FeFe] hydrogenase, group A6</fullName>
    </submittedName>
</protein>
<evidence type="ECO:0000256" key="3">
    <source>
        <dbReference type="ARBA" id="ARBA00005404"/>
    </source>
</evidence>
<dbReference type="Gene3D" id="3.40.50.1780">
    <property type="match status" value="1"/>
</dbReference>
<evidence type="ECO:0000256" key="4">
    <source>
        <dbReference type="ARBA" id="ARBA00022485"/>
    </source>
</evidence>
<gene>
    <name evidence="17" type="ORF">PRVXT_002601</name>
</gene>
<feature type="domain" description="2Fe-2S ferredoxin-type" evidence="14">
    <location>
        <begin position="2"/>
        <end position="80"/>
    </location>
</feature>
<dbReference type="GO" id="GO:0051537">
    <property type="term" value="F:2 iron, 2 sulfur cluster binding"/>
    <property type="evidence" value="ECO:0007669"/>
    <property type="project" value="UniProtKB-KW"/>
</dbReference>
<dbReference type="InterPro" id="IPR009016">
    <property type="entry name" value="Fe_hydrogenase"/>
</dbReference>
<dbReference type="InterPro" id="IPR004108">
    <property type="entry name" value="Fe_hydrogenase_lsu_C"/>
</dbReference>
<dbReference type="FunFam" id="3.10.20.740:FF:000004">
    <property type="entry name" value="NADH-quinone oxidoreductase"/>
    <property type="match status" value="1"/>
</dbReference>
<comment type="subcellular location">
    <subcellularLocation>
        <location evidence="2">Membrane</location>
    </subcellularLocation>
</comment>
<dbReference type="FunFam" id="3.30.70.20:FF:000035">
    <property type="entry name" value="Iron hydrogenase 1"/>
    <property type="match status" value="1"/>
</dbReference>
<dbReference type="CDD" id="cd00207">
    <property type="entry name" value="fer2"/>
    <property type="match status" value="1"/>
</dbReference>
<organism evidence="17">
    <name type="scientific">Proteinivorax tanatarense</name>
    <dbReference type="NCBI Taxonomy" id="1260629"/>
    <lineage>
        <taxon>Bacteria</taxon>
        <taxon>Bacillati</taxon>
        <taxon>Bacillota</taxon>
        <taxon>Clostridia</taxon>
        <taxon>Eubacteriales</taxon>
        <taxon>Proteinivoracaceae</taxon>
        <taxon>Proteinivorax</taxon>
    </lineage>
</organism>
<evidence type="ECO:0000256" key="11">
    <source>
        <dbReference type="ARBA" id="ARBA00023027"/>
    </source>
</evidence>
<reference evidence="17" key="1">
    <citation type="journal article" date="2013" name="Extremophiles">
        <title>Proteinivorax tanatarense gen. nov., sp. nov., an anaerobic, haloalkaliphilic, proteolytic bacterium isolated from a decaying algal bloom, and proposal of Proteinivoraceae fam. nov.</title>
        <authorList>
            <person name="Kevbrin V."/>
            <person name="Boltyanskaya Y."/>
            <person name="Zhilina T."/>
            <person name="Kolganova T."/>
            <person name="Lavrentjeva E."/>
            <person name="Kuznetsov B."/>
        </authorList>
    </citation>
    <scope>NUCLEOTIDE SEQUENCE</scope>
    <source>
        <strain evidence="17">Z-910T</strain>
    </source>
</reference>
<dbReference type="PROSITE" id="PS51839">
    <property type="entry name" value="4FE4S_HC3"/>
    <property type="match status" value="1"/>
</dbReference>
<accession>A0AAU7VKK6</accession>
<dbReference type="EMBL" id="CP158367">
    <property type="protein sequence ID" value="XBX74557.1"/>
    <property type="molecule type" value="Genomic_DNA"/>
</dbReference>
<feature type="domain" description="4Fe-4S ferredoxin-type" evidence="15">
    <location>
        <begin position="186"/>
        <end position="214"/>
    </location>
</feature>
<dbReference type="RefSeq" id="WP_350343309.1">
    <property type="nucleotide sequence ID" value="NZ_CP158367.1"/>
</dbReference>
<name>A0AAU7VKK6_9FIRM</name>
<evidence type="ECO:0000256" key="9">
    <source>
        <dbReference type="ARBA" id="ARBA00023004"/>
    </source>
</evidence>